<keyword evidence="3" id="KW-1185">Reference proteome</keyword>
<reference evidence="2 3" key="1">
    <citation type="submission" date="2021-01" db="EMBL/GenBank/DDBJ databases">
        <title>Whole genome shotgun sequence of Cellulomonas phragmiteti NBRC 110785.</title>
        <authorList>
            <person name="Komaki H."/>
            <person name="Tamura T."/>
        </authorList>
    </citation>
    <scope>NUCLEOTIDE SEQUENCE [LARGE SCALE GENOMIC DNA]</scope>
    <source>
        <strain evidence="2 3">NBRC 110785</strain>
    </source>
</reference>
<comment type="caution">
    <text evidence="2">The sequence shown here is derived from an EMBL/GenBank/DDBJ whole genome shotgun (WGS) entry which is preliminary data.</text>
</comment>
<dbReference type="Pfam" id="PF06013">
    <property type="entry name" value="WXG100"/>
    <property type="match status" value="1"/>
</dbReference>
<dbReference type="Gene3D" id="1.10.287.1060">
    <property type="entry name" value="ESAT-6-like"/>
    <property type="match status" value="1"/>
</dbReference>
<dbReference type="InterPro" id="IPR010310">
    <property type="entry name" value="T7SS_ESAT-6-like"/>
</dbReference>
<accession>A0ABQ4DHI6</accession>
<dbReference type="Proteomes" id="UP000614741">
    <property type="component" value="Unassembled WGS sequence"/>
</dbReference>
<dbReference type="NCBIfam" id="TIGR03930">
    <property type="entry name" value="WXG100_ESAT6"/>
    <property type="match status" value="1"/>
</dbReference>
<sequence length="96" mass="10147">MSRYEVDSAQLDGSAAAVLARSASIQAEVAAMQRQLVELQATWRGGAAGAFGAVVAEWNVTQTRVEQSLAQIAQAMQAAARTYAEAEAHASRLFAH</sequence>
<dbReference type="RefSeq" id="WP_203670938.1">
    <property type="nucleotide sequence ID" value="NZ_BONP01000002.1"/>
</dbReference>
<dbReference type="EMBL" id="BONP01000002">
    <property type="protein sequence ID" value="GIG38821.1"/>
    <property type="molecule type" value="Genomic_DNA"/>
</dbReference>
<dbReference type="InterPro" id="IPR036689">
    <property type="entry name" value="ESAT-6-like_sf"/>
</dbReference>
<evidence type="ECO:0000313" key="3">
    <source>
        <dbReference type="Proteomes" id="UP000614741"/>
    </source>
</evidence>
<comment type="similarity">
    <text evidence="1">Belongs to the WXG100 family.</text>
</comment>
<evidence type="ECO:0000313" key="2">
    <source>
        <dbReference type="EMBL" id="GIG38821.1"/>
    </source>
</evidence>
<name>A0ABQ4DHI6_9CELL</name>
<evidence type="ECO:0000256" key="1">
    <source>
        <dbReference type="RuleBase" id="RU362001"/>
    </source>
</evidence>
<organism evidence="2 3">
    <name type="scientific">Cellulomonas phragmiteti</name>
    <dbReference type="NCBI Taxonomy" id="478780"/>
    <lineage>
        <taxon>Bacteria</taxon>
        <taxon>Bacillati</taxon>
        <taxon>Actinomycetota</taxon>
        <taxon>Actinomycetes</taxon>
        <taxon>Micrococcales</taxon>
        <taxon>Cellulomonadaceae</taxon>
        <taxon>Cellulomonas</taxon>
    </lineage>
</organism>
<gene>
    <name evidence="2" type="ORF">Cph01nite_05830</name>
</gene>
<protein>
    <recommendedName>
        <fullName evidence="1">ESAT-6-like protein</fullName>
    </recommendedName>
</protein>
<proteinExistence type="inferred from homology"/>
<dbReference type="SUPFAM" id="SSF140453">
    <property type="entry name" value="EsxAB dimer-like"/>
    <property type="match status" value="1"/>
</dbReference>